<feature type="domain" description="PKD/Chitinase" evidence="1">
    <location>
        <begin position="469"/>
        <end position="545"/>
    </location>
</feature>
<organism evidence="2 3">
    <name type="scientific">Fibrella forsythiae</name>
    <dbReference type="NCBI Taxonomy" id="2817061"/>
    <lineage>
        <taxon>Bacteria</taxon>
        <taxon>Pseudomonadati</taxon>
        <taxon>Bacteroidota</taxon>
        <taxon>Cytophagia</taxon>
        <taxon>Cytophagales</taxon>
        <taxon>Spirosomataceae</taxon>
        <taxon>Fibrella</taxon>
    </lineage>
</organism>
<dbReference type="Proteomes" id="UP000664628">
    <property type="component" value="Unassembled WGS sequence"/>
</dbReference>
<feature type="domain" description="PKD/Chitinase" evidence="1">
    <location>
        <begin position="870"/>
        <end position="944"/>
    </location>
</feature>
<reference evidence="2 3" key="1">
    <citation type="submission" date="2021-03" db="EMBL/GenBank/DDBJ databases">
        <title>Fibrella sp. HMF5405 genome sequencing and assembly.</title>
        <authorList>
            <person name="Kang H."/>
            <person name="Kim H."/>
            <person name="Bae S."/>
            <person name="Joh K."/>
        </authorList>
    </citation>
    <scope>NUCLEOTIDE SEQUENCE [LARGE SCALE GENOMIC DNA]</scope>
    <source>
        <strain evidence="2 3">HMF5405</strain>
    </source>
</reference>
<keyword evidence="3" id="KW-1185">Reference proteome</keyword>
<evidence type="ECO:0000259" key="1">
    <source>
        <dbReference type="SMART" id="SM00089"/>
    </source>
</evidence>
<dbReference type="InterPro" id="IPR056844">
    <property type="entry name" value="SibA-E_N"/>
</dbReference>
<dbReference type="EMBL" id="JAFMYW010000011">
    <property type="protein sequence ID" value="MBO0952355.1"/>
    <property type="molecule type" value="Genomic_DNA"/>
</dbReference>
<feature type="domain" description="PKD/Chitinase" evidence="1">
    <location>
        <begin position="376"/>
        <end position="467"/>
    </location>
</feature>
<dbReference type="InterPro" id="IPR013783">
    <property type="entry name" value="Ig-like_fold"/>
</dbReference>
<accession>A0ABS3JQS3</accession>
<dbReference type="Gene3D" id="2.60.40.10">
    <property type="entry name" value="Immunoglobulins"/>
    <property type="match status" value="1"/>
</dbReference>
<sequence>MMNGYSSWGPEQYGIGRRWLVILLVLVGQFISLSAAQATHFRYGNLTWRQLPSDASGRTIEFKLTMGFRLGFFTPTPTVGSTVTNTSANSGAAFNYGDGTSISVFDFTVTTINAADDYLYGEATLTHTYSTTVTAAAVTAFIESSARLASLQNNSNGRYRITSLVNLGINNANLPPSSTLPPIVNLPVSQSAATFTVPATDPDGNPLTFSLATAADLGATYAFTQPTGFSITSAGVATFDTRSPKAVNQLYNAIIKISDGKSFVVIDFLIKIVAASDPPVFVYGGITPANNSTIQTYVGCPINFTVRATDTDPTSNTITLQGVGLPSGASFSPVTGSNTVTSAFTFTPTTEGTSVTSFFAQDNVGNQTITSVTFRVIQPILTARSPAVCVGNTISLTATPGTSASGVTTYTFRGPSGVIGSPSTSSTVTVSGLTAGVYTFSVTTTNSLNSSSACTSTATTSVTVDAPPTVTLSNSGTLTCSVTSNTLTATSSTSGTSYAFSGPGLNQTSAANTAVVTQAGTYTVLVTTASGCTAVATTTVSSNTTTPLAPTAAVTAQPNCTLATGTITVSAPTGSQLAYSIDGATYTNTTGVFTGVAPGSYSVTVRNTVSGCISPATSVTVNAQPPTPAAPTASVTSQPTCTNPAGTITITAPTGTGLTYSIDGTTYSGTTVFSGVAPGSYSVTVRNSSGCTSAATVVTVNQALLASAAPTATVTAQPNCTLATGTITITAPTGLGFSYSIDGTTYTNTTGVFTGVAPGIYAVTDRNLVGCISAATSVTVTAQPPTPVAPGISLLQPGCTLATGTISVTAPTGTGLTYSINGTTYTNTTGIFTSVAPGSYSVTVRNSSGCTSAPTAVTINTQPPTPLAPTATVTVQPSCTLATGTITITAPTGTGLTYSIDGTTYTNTTGVFSGVAPGSYSVTVRNSSGCISSATSVTVNAQPATPIAPTVSVSAQPSCTMATGTITITAPVGPGLTYSIDGTSYTNTTGTFTGVAPGSYSVTVRNSSGCTSAATSVTVTAQPPTPVAPTATVTAQPSCTLSTGTITITAPTGTGLTYSINGTDYTNTTGTFTGVAPGSYSVTVRNSSGCTSAPTAVTVNAQPPTPVAPTATVSTQPSCTLATGTITISAPVGSGLTYSIDGTTYSNTTGVFTGVAPGSYSVTVRNSSGCTSAPTSVTVNAQPSTPTLTLNSATLCAGQSATLTVTGCTGGTLQWSTGSTSSSIMVTPLVTTRYSVTCLAASGCSATTSQTVVVRPTPAYTQQPTVTLATCRGGTANQDASIRFTTLQNTERADFLAASSYTGGPAYGAASNRLVAGGAVTFAGLANPASSQAYTVRLFSAGGLCTVDVPLTLLSTDCRCSGCPNIMLQMGK</sequence>
<gene>
    <name evidence="2" type="ORF">J2I46_27480</name>
</gene>
<dbReference type="RefSeq" id="WP_207332310.1">
    <property type="nucleotide sequence ID" value="NZ_JAFMYW010000011.1"/>
</dbReference>
<dbReference type="Pfam" id="PF24907">
    <property type="entry name" value="SIBA-E_N"/>
    <property type="match status" value="1"/>
</dbReference>
<evidence type="ECO:0000313" key="2">
    <source>
        <dbReference type="EMBL" id="MBO0952355.1"/>
    </source>
</evidence>
<feature type="domain" description="PKD/Chitinase" evidence="1">
    <location>
        <begin position="1030"/>
        <end position="1104"/>
    </location>
</feature>
<name>A0ABS3JQS3_9BACT</name>
<feature type="domain" description="PKD/Chitinase" evidence="1">
    <location>
        <begin position="1110"/>
        <end position="1257"/>
    </location>
</feature>
<proteinExistence type="predicted"/>
<dbReference type="InterPro" id="IPR022409">
    <property type="entry name" value="PKD/Chitinase_dom"/>
</dbReference>
<evidence type="ECO:0000313" key="3">
    <source>
        <dbReference type="Proteomes" id="UP000664628"/>
    </source>
</evidence>
<comment type="caution">
    <text evidence="2">The sequence shown here is derived from an EMBL/GenBank/DDBJ whole genome shotgun (WGS) entry which is preliminary data.</text>
</comment>
<dbReference type="SMART" id="SM00089">
    <property type="entry name" value="PKD"/>
    <property type="match status" value="6"/>
</dbReference>
<protein>
    <recommendedName>
        <fullName evidence="1">PKD/Chitinase domain-containing protein</fullName>
    </recommendedName>
</protein>
<feature type="domain" description="PKD/Chitinase" evidence="1">
    <location>
        <begin position="952"/>
        <end position="1024"/>
    </location>
</feature>